<dbReference type="OrthoDB" id="10492504at2759"/>
<organism evidence="2 3">
    <name type="scientific">Clunio marinus</name>
    <dbReference type="NCBI Taxonomy" id="568069"/>
    <lineage>
        <taxon>Eukaryota</taxon>
        <taxon>Metazoa</taxon>
        <taxon>Ecdysozoa</taxon>
        <taxon>Arthropoda</taxon>
        <taxon>Hexapoda</taxon>
        <taxon>Insecta</taxon>
        <taxon>Pterygota</taxon>
        <taxon>Neoptera</taxon>
        <taxon>Endopterygota</taxon>
        <taxon>Diptera</taxon>
        <taxon>Nematocera</taxon>
        <taxon>Chironomoidea</taxon>
        <taxon>Chironomidae</taxon>
        <taxon>Clunio</taxon>
    </lineage>
</organism>
<evidence type="ECO:0000256" key="1">
    <source>
        <dbReference type="SAM" id="Phobius"/>
    </source>
</evidence>
<dbReference type="Proteomes" id="UP000183832">
    <property type="component" value="Unassembled WGS sequence"/>
</dbReference>
<dbReference type="AlphaFoldDB" id="A0A1J1HV01"/>
<evidence type="ECO:0000313" key="3">
    <source>
        <dbReference type="Proteomes" id="UP000183832"/>
    </source>
</evidence>
<reference evidence="2 3" key="1">
    <citation type="submission" date="2015-04" db="EMBL/GenBank/DDBJ databases">
        <authorList>
            <person name="Syromyatnikov M.Y."/>
            <person name="Popov V.N."/>
        </authorList>
    </citation>
    <scope>NUCLEOTIDE SEQUENCE [LARGE SCALE GENOMIC DNA]</scope>
</reference>
<gene>
    <name evidence="2" type="ORF">CLUMA_CG005523</name>
</gene>
<evidence type="ECO:0000313" key="2">
    <source>
        <dbReference type="EMBL" id="CRK91903.1"/>
    </source>
</evidence>
<protein>
    <submittedName>
        <fullName evidence="2">CLUMA_CG005523, isoform A</fullName>
    </submittedName>
</protein>
<proteinExistence type="predicted"/>
<dbReference type="EMBL" id="CVRI01000021">
    <property type="protein sequence ID" value="CRK91903.1"/>
    <property type="molecule type" value="Genomic_DNA"/>
</dbReference>
<accession>A0A1J1HV01</accession>
<keyword evidence="1" id="KW-0472">Membrane</keyword>
<keyword evidence="1" id="KW-1133">Transmembrane helix</keyword>
<keyword evidence="3" id="KW-1185">Reference proteome</keyword>
<feature type="transmembrane region" description="Helical" evidence="1">
    <location>
        <begin position="211"/>
        <end position="232"/>
    </location>
</feature>
<sequence>MANAQSNPMSEYDFADLTDDISSEQGEIMHNIAIQRMEPNLLMILNGYQLEKEVLERFAAAGIKYSQLAGLSSEDLTLLGITDNKLQENMLLNFKSLEAQEPYHEGVISAIRNPKSAAVQEVSVIDLLQNQLRSMNLLLTATLLKIGSDKSSQSPGVVVNNSFNSPQAVLDMLEEMTDHTNQMTELIRKMQDEQEMSEKKKALKKKSLKEIAFDSLLVASGIIAGVFLAKILRAYSKA</sequence>
<keyword evidence="1" id="KW-0812">Transmembrane</keyword>
<name>A0A1J1HV01_9DIPT</name>